<name>A0A5E4LMY1_9ARCH</name>
<dbReference type="NCBIfam" id="NF008969">
    <property type="entry name" value="PRK12317.1"/>
    <property type="match status" value="1"/>
</dbReference>
<dbReference type="SUPFAM" id="SSF52540">
    <property type="entry name" value="P-loop containing nucleoside triphosphate hydrolases"/>
    <property type="match status" value="1"/>
</dbReference>
<evidence type="ECO:0000256" key="4">
    <source>
        <dbReference type="ARBA" id="ARBA00022741"/>
    </source>
</evidence>
<dbReference type="PANTHER" id="PTHR23115">
    <property type="entry name" value="TRANSLATION FACTOR"/>
    <property type="match status" value="1"/>
</dbReference>
<comment type="caution">
    <text evidence="11">The sequence shown here is derived from an EMBL/GenBank/DDBJ whole genome shotgun (WGS) entry which is preliminary data.</text>
</comment>
<dbReference type="PROSITE" id="PS00301">
    <property type="entry name" value="G_TR_1"/>
    <property type="match status" value="1"/>
</dbReference>
<dbReference type="InterPro" id="IPR009000">
    <property type="entry name" value="Transl_B-barrel_sf"/>
</dbReference>
<evidence type="ECO:0000256" key="7">
    <source>
        <dbReference type="ARBA" id="ARBA00022917"/>
    </source>
</evidence>
<evidence type="ECO:0000259" key="10">
    <source>
        <dbReference type="PROSITE" id="PS51722"/>
    </source>
</evidence>
<keyword evidence="7 9" id="KW-0648">Protein biosynthesis</keyword>
<feature type="binding site" evidence="9">
    <location>
        <position position="20"/>
    </location>
    <ligand>
        <name>Mg(2+)</name>
        <dbReference type="ChEBI" id="CHEBI:18420"/>
    </ligand>
</feature>
<dbReference type="HAMAP" id="MF_00118_A">
    <property type="entry name" value="EF_Tu_A"/>
    <property type="match status" value="1"/>
</dbReference>
<dbReference type="NCBIfam" id="TIGR00483">
    <property type="entry name" value="EF-1_alpha"/>
    <property type="match status" value="1"/>
</dbReference>
<dbReference type="Pfam" id="PF03144">
    <property type="entry name" value="GTP_EFTU_D2"/>
    <property type="match status" value="1"/>
</dbReference>
<comment type="catalytic activity">
    <reaction evidence="9">
        <text>GTP + H2O = GDP + phosphate + H(+)</text>
        <dbReference type="Rhea" id="RHEA:19669"/>
        <dbReference type="ChEBI" id="CHEBI:15377"/>
        <dbReference type="ChEBI" id="CHEBI:15378"/>
        <dbReference type="ChEBI" id="CHEBI:37565"/>
        <dbReference type="ChEBI" id="CHEBI:43474"/>
        <dbReference type="ChEBI" id="CHEBI:58189"/>
        <dbReference type="EC" id="3.6.5.3"/>
    </reaction>
</comment>
<keyword evidence="3 9" id="KW-0479">Metal-binding</keyword>
<dbReference type="SUPFAM" id="SSF50465">
    <property type="entry name" value="EF-Tu/eEF-1alpha/eIF2-gamma C-terminal domain"/>
    <property type="match status" value="1"/>
</dbReference>
<dbReference type="GO" id="GO:0005525">
    <property type="term" value="F:GTP binding"/>
    <property type="evidence" value="ECO:0007669"/>
    <property type="project" value="UniProtKB-UniRule"/>
</dbReference>
<evidence type="ECO:0000256" key="9">
    <source>
        <dbReference type="HAMAP-Rule" id="MF_00118"/>
    </source>
</evidence>
<comment type="similarity">
    <text evidence="9">Belongs to the TRAFAC class translation factor GTPase superfamily. Classic translation factor GTPase family. EF-Tu/EF-1A subfamily.</text>
</comment>
<dbReference type="PROSITE" id="PS51722">
    <property type="entry name" value="G_TR_2"/>
    <property type="match status" value="1"/>
</dbReference>
<dbReference type="InterPro" id="IPR004539">
    <property type="entry name" value="Transl_elong_EF1A_euk/arc"/>
</dbReference>
<dbReference type="Pfam" id="PF00009">
    <property type="entry name" value="GTP_EFTU"/>
    <property type="match status" value="1"/>
</dbReference>
<dbReference type="Gene3D" id="3.40.50.300">
    <property type="entry name" value="P-loop containing nucleotide triphosphate hydrolases"/>
    <property type="match status" value="1"/>
</dbReference>
<dbReference type="AlphaFoldDB" id="A0A5E4LMY1"/>
<dbReference type="InterPro" id="IPR027417">
    <property type="entry name" value="P-loop_NTPase"/>
</dbReference>
<evidence type="ECO:0000256" key="1">
    <source>
        <dbReference type="ARBA" id="ARBA00004496"/>
    </source>
</evidence>
<keyword evidence="5 9" id="KW-0251">Elongation factor</keyword>
<evidence type="ECO:0000313" key="12">
    <source>
        <dbReference type="Proteomes" id="UP000789941"/>
    </source>
</evidence>
<dbReference type="Pfam" id="PF22594">
    <property type="entry name" value="GTP-eEF1A_C"/>
    <property type="match status" value="1"/>
</dbReference>
<keyword evidence="8 9" id="KW-0342">GTP-binding</keyword>
<reference evidence="11 12" key="1">
    <citation type="submission" date="2019-08" db="EMBL/GenBank/DDBJ databases">
        <authorList>
            <person name="Vazquez-Campos X."/>
        </authorList>
    </citation>
    <scope>NUCLEOTIDE SEQUENCE [LARGE SCALE GENOMIC DNA]</scope>
    <source>
        <strain evidence="11">LFW-283_2</strain>
    </source>
</reference>
<dbReference type="GO" id="GO:0003924">
    <property type="term" value="F:GTPase activity"/>
    <property type="evidence" value="ECO:0007669"/>
    <property type="project" value="UniProtKB-UniRule"/>
</dbReference>
<accession>A0A5E4LMY1</accession>
<evidence type="ECO:0000256" key="2">
    <source>
        <dbReference type="ARBA" id="ARBA00022490"/>
    </source>
</evidence>
<sequence length="424" mass="46239">MAKKEHLNLVFIGHVDSGKSTTVGRILYETGAISEQTLNKLKEEAAKVGKATFEFAFVMDALKEERERGVTIDISHREFETPKYYCTIIDAPGHRDFVKNMITGASQADAAVLQVSVKDGIQPQTKEHAFLAKVLGINQFAVNMNKMDAVGYKKEEFDKVKAEVEKLLKGIGYKVENVKFVPCSGYVGDNLTKKSPNMAWYTGPTLIEVVDSFVVPPKPTDKALRLPIQDVFTITGHGTVPVGRVETGKMKPGDNVVVMPAGVKGEVKKIEMHHQELTEAVPGDNVGFNLKGVDKKDIKRGDVIGPVSNPPKVAETFTAQIVVLNHPTAISIGYTPVFHIHTAQFAGKVVEILEKKDPKTGQTAQAKPDFIKTGDVAVVKIQPLKPMVIEKFSDFPPLGRFALRDMGQTVAAGVVLDVTPKVVA</sequence>
<feature type="domain" description="Tr-type G" evidence="10">
    <location>
        <begin position="4"/>
        <end position="218"/>
    </location>
</feature>
<dbReference type="CDD" id="cd01883">
    <property type="entry name" value="EF1_alpha"/>
    <property type="match status" value="1"/>
</dbReference>
<dbReference type="FunFam" id="2.40.30.10:FF:000005">
    <property type="entry name" value="Elongation factor 1-alpha"/>
    <property type="match status" value="1"/>
</dbReference>
<dbReference type="PRINTS" id="PR00315">
    <property type="entry name" value="ELONGATNFCT"/>
</dbReference>
<comment type="caution">
    <text evidence="9">Lacks conserved residue(s) required for the propagation of feature annotation.</text>
</comment>
<evidence type="ECO:0000256" key="8">
    <source>
        <dbReference type="ARBA" id="ARBA00023134"/>
    </source>
</evidence>
<dbReference type="NCBIfam" id="TIGR00231">
    <property type="entry name" value="small_GTP"/>
    <property type="match status" value="1"/>
</dbReference>
<comment type="subcellular location">
    <subcellularLocation>
        <location evidence="1 9">Cytoplasm</location>
    </subcellularLocation>
</comment>
<dbReference type="Gene3D" id="2.40.30.10">
    <property type="entry name" value="Translation factors"/>
    <property type="match status" value="2"/>
</dbReference>
<evidence type="ECO:0000256" key="3">
    <source>
        <dbReference type="ARBA" id="ARBA00022723"/>
    </source>
</evidence>
<dbReference type="InterPro" id="IPR004161">
    <property type="entry name" value="EFTu-like_2"/>
</dbReference>
<evidence type="ECO:0000256" key="5">
    <source>
        <dbReference type="ARBA" id="ARBA00022768"/>
    </source>
</evidence>
<dbReference type="EC" id="3.6.5.3" evidence="9"/>
<keyword evidence="9" id="KW-0378">Hydrolase</keyword>
<evidence type="ECO:0000256" key="6">
    <source>
        <dbReference type="ARBA" id="ARBA00022842"/>
    </source>
</evidence>
<dbReference type="InterPro" id="IPR009001">
    <property type="entry name" value="Transl_elong_EF1A/Init_IF2_C"/>
</dbReference>
<keyword evidence="2 9" id="KW-0963">Cytoplasm</keyword>
<feature type="binding site" evidence="9">
    <location>
        <begin position="145"/>
        <end position="148"/>
    </location>
    <ligand>
        <name>GTP</name>
        <dbReference type="ChEBI" id="CHEBI:37565"/>
    </ligand>
</feature>
<organism evidence="11 12">
    <name type="scientific">Candidatus Bilamarchaeum dharawalense</name>
    <dbReference type="NCBI Taxonomy" id="2885759"/>
    <lineage>
        <taxon>Archaea</taxon>
        <taxon>Candidatus Micrarchaeota</taxon>
        <taxon>Candidatus Micrarchaeia</taxon>
        <taxon>Candidatus Anstonellales</taxon>
        <taxon>Candidatus Bilamarchaeaceae</taxon>
        <taxon>Candidatus Bilamarchaeum</taxon>
    </lineage>
</organism>
<evidence type="ECO:0000313" key="11">
    <source>
        <dbReference type="EMBL" id="VVC03344.1"/>
    </source>
</evidence>
<dbReference type="InterPro" id="IPR005225">
    <property type="entry name" value="Small_GTP-bd"/>
</dbReference>
<dbReference type="GO" id="GO:0000287">
    <property type="term" value="F:magnesium ion binding"/>
    <property type="evidence" value="ECO:0007669"/>
    <property type="project" value="UniProtKB-UniRule"/>
</dbReference>
<keyword evidence="4 9" id="KW-0547">Nucleotide-binding</keyword>
<dbReference type="EMBL" id="CABMJJ010000007">
    <property type="protein sequence ID" value="VVC03344.1"/>
    <property type="molecule type" value="Genomic_DNA"/>
</dbReference>
<dbReference type="InterPro" id="IPR054696">
    <property type="entry name" value="GTP-eEF1A_C"/>
</dbReference>
<comment type="function">
    <text evidence="9">GTP hydrolase that promotes the GTP-dependent binding of aminoacyl-tRNA to the A-site of ribosomes during protein biosynthesis.</text>
</comment>
<keyword evidence="6 9" id="KW-0460">Magnesium</keyword>
<dbReference type="InterPro" id="IPR050100">
    <property type="entry name" value="TRAFAC_GTPase_members"/>
</dbReference>
<dbReference type="CDD" id="cd03693">
    <property type="entry name" value="EF1_alpha_II"/>
    <property type="match status" value="1"/>
</dbReference>
<dbReference type="InterPro" id="IPR000795">
    <property type="entry name" value="T_Tr_GTP-bd_dom"/>
</dbReference>
<dbReference type="FunFam" id="2.40.30.10:FF:000003">
    <property type="entry name" value="Elongation factor 1-alpha"/>
    <property type="match status" value="1"/>
</dbReference>
<dbReference type="GO" id="GO:0005737">
    <property type="term" value="C:cytoplasm"/>
    <property type="evidence" value="ECO:0007669"/>
    <property type="project" value="UniProtKB-SubCell"/>
</dbReference>
<feature type="binding site" evidence="9">
    <location>
        <begin position="90"/>
        <end position="94"/>
    </location>
    <ligand>
        <name>GTP</name>
        <dbReference type="ChEBI" id="CHEBI:37565"/>
    </ligand>
</feature>
<proteinExistence type="inferred from homology"/>
<dbReference type="CDD" id="cd03705">
    <property type="entry name" value="EF1_alpha_III"/>
    <property type="match status" value="1"/>
</dbReference>
<dbReference type="InterPro" id="IPR031157">
    <property type="entry name" value="G_TR_CS"/>
</dbReference>
<dbReference type="GO" id="GO:0003746">
    <property type="term" value="F:translation elongation factor activity"/>
    <property type="evidence" value="ECO:0007669"/>
    <property type="project" value="UniProtKB-UniRule"/>
</dbReference>
<protein>
    <recommendedName>
        <fullName evidence="9">Elongation factor 1-alpha</fullName>
        <shortName evidence="9">EF-1-alpha</shortName>
        <ecNumber evidence="9">3.6.5.3</ecNumber>
    </recommendedName>
    <alternativeName>
        <fullName evidence="9">Elongation factor Tu</fullName>
        <shortName evidence="9">EF-Tu</shortName>
    </alternativeName>
</protein>
<gene>
    <name evidence="9 11" type="primary">tuf</name>
    <name evidence="11" type="ORF">LFW2832_00306</name>
</gene>
<dbReference type="Proteomes" id="UP000789941">
    <property type="component" value="Unassembled WGS sequence"/>
</dbReference>
<dbReference type="SUPFAM" id="SSF50447">
    <property type="entry name" value="Translation proteins"/>
    <property type="match status" value="1"/>
</dbReference>